<accession>A0A1X2IJ52</accession>
<sequence length="238" mass="27820">MDQAATQAKIRKQVEFYFSDSNLPFDKFLWTLTKKNDGWVPIKTLADFKKMKMITEDFDTVVAALKAEPSELLEVNEEQKIRRKTPIEKQDIFGRSIYAKPFAVEKETEDKTADLLNLQDEIQDFFEQYGKVLAVRMRKEDGHRGAFKGSKVAAMDLEYKGTKLETMTKEEYHNSKAEKYKDAPVTRKKGSFNAFWEEENRNNYNKGGKRGRDSFKAKDKKNDKRQRTEEEQPKTSED</sequence>
<proteinExistence type="predicted"/>
<dbReference type="Gene3D" id="3.30.70.330">
    <property type="match status" value="1"/>
</dbReference>
<name>A0A1X2IJ52_9FUNG</name>
<dbReference type="InterPro" id="IPR036390">
    <property type="entry name" value="WH_DNA-bd_sf"/>
</dbReference>
<dbReference type="EMBL" id="MCGE01000009">
    <property type="protein sequence ID" value="ORZ17611.1"/>
    <property type="molecule type" value="Genomic_DNA"/>
</dbReference>
<dbReference type="InterPro" id="IPR036388">
    <property type="entry name" value="WH-like_DNA-bd_sf"/>
</dbReference>
<evidence type="ECO:0000256" key="2">
    <source>
        <dbReference type="ARBA" id="ARBA00022884"/>
    </source>
</evidence>
<evidence type="ECO:0000256" key="1">
    <source>
        <dbReference type="ARBA" id="ARBA00004123"/>
    </source>
</evidence>
<dbReference type="GO" id="GO:0005634">
    <property type="term" value="C:nucleus"/>
    <property type="evidence" value="ECO:0007669"/>
    <property type="project" value="UniProtKB-SubCell"/>
</dbReference>
<dbReference type="AlphaFoldDB" id="A0A1X2IJ52"/>
<gene>
    <name evidence="7" type="ORF">BCR42DRAFT_412111</name>
</gene>
<dbReference type="Gene3D" id="1.10.10.10">
    <property type="entry name" value="Winged helix-like DNA-binding domain superfamily/Winged helix DNA-binding domain"/>
    <property type="match status" value="1"/>
</dbReference>
<evidence type="ECO:0000256" key="4">
    <source>
        <dbReference type="PROSITE-ProRule" id="PRU00332"/>
    </source>
</evidence>
<feature type="domain" description="HTH La-type RNA-binding" evidence="6">
    <location>
        <begin position="1"/>
        <end position="92"/>
    </location>
</feature>
<dbReference type="Pfam" id="PF05383">
    <property type="entry name" value="La"/>
    <property type="match status" value="1"/>
</dbReference>
<organism evidence="7 8">
    <name type="scientific">Absidia repens</name>
    <dbReference type="NCBI Taxonomy" id="90262"/>
    <lineage>
        <taxon>Eukaryota</taxon>
        <taxon>Fungi</taxon>
        <taxon>Fungi incertae sedis</taxon>
        <taxon>Mucoromycota</taxon>
        <taxon>Mucoromycotina</taxon>
        <taxon>Mucoromycetes</taxon>
        <taxon>Mucorales</taxon>
        <taxon>Cunninghamellaceae</taxon>
        <taxon>Absidia</taxon>
    </lineage>
</organism>
<dbReference type="OrthoDB" id="439993at2759"/>
<dbReference type="STRING" id="90262.A0A1X2IJ52"/>
<dbReference type="PANTHER" id="PTHR22792">
    <property type="entry name" value="LUPUS LA PROTEIN-RELATED"/>
    <property type="match status" value="1"/>
</dbReference>
<comment type="caution">
    <text evidence="7">The sequence shown here is derived from an EMBL/GenBank/DDBJ whole genome shotgun (WGS) entry which is preliminary data.</text>
</comment>
<dbReference type="InterPro" id="IPR012677">
    <property type="entry name" value="Nucleotide-bd_a/b_plait_sf"/>
</dbReference>
<dbReference type="InterPro" id="IPR006630">
    <property type="entry name" value="La_HTH"/>
</dbReference>
<dbReference type="PROSITE" id="PS50961">
    <property type="entry name" value="HTH_LA"/>
    <property type="match status" value="1"/>
</dbReference>
<keyword evidence="3" id="KW-0539">Nucleus</keyword>
<reference evidence="7 8" key="1">
    <citation type="submission" date="2016-07" db="EMBL/GenBank/DDBJ databases">
        <title>Pervasive Adenine N6-methylation of Active Genes in Fungi.</title>
        <authorList>
            <consortium name="DOE Joint Genome Institute"/>
            <person name="Mondo S.J."/>
            <person name="Dannebaum R.O."/>
            <person name="Kuo R.C."/>
            <person name="Labutti K."/>
            <person name="Haridas S."/>
            <person name="Kuo A."/>
            <person name="Salamov A."/>
            <person name="Ahrendt S.R."/>
            <person name="Lipzen A."/>
            <person name="Sullivan W."/>
            <person name="Andreopoulos W.B."/>
            <person name="Clum A."/>
            <person name="Lindquist E."/>
            <person name="Daum C."/>
            <person name="Ramamoorthy G.K."/>
            <person name="Gryganskyi A."/>
            <person name="Culley D."/>
            <person name="Magnuson J.K."/>
            <person name="James T.Y."/>
            <person name="O'Malley M.A."/>
            <person name="Stajich J.E."/>
            <person name="Spatafora J.W."/>
            <person name="Visel A."/>
            <person name="Grigoriev I.V."/>
        </authorList>
    </citation>
    <scope>NUCLEOTIDE SEQUENCE [LARGE SCALE GENOMIC DNA]</scope>
    <source>
        <strain evidence="7 8">NRRL 1336</strain>
    </source>
</reference>
<dbReference type="SMART" id="SM00715">
    <property type="entry name" value="LA"/>
    <property type="match status" value="1"/>
</dbReference>
<comment type="subcellular location">
    <subcellularLocation>
        <location evidence="1">Nucleus</location>
    </subcellularLocation>
</comment>
<evidence type="ECO:0000259" key="6">
    <source>
        <dbReference type="PROSITE" id="PS50961"/>
    </source>
</evidence>
<keyword evidence="8" id="KW-1185">Reference proteome</keyword>
<dbReference type="PRINTS" id="PR00302">
    <property type="entry name" value="LUPUSLA"/>
</dbReference>
<dbReference type="SUPFAM" id="SSF46785">
    <property type="entry name" value="Winged helix' DNA-binding domain"/>
    <property type="match status" value="1"/>
</dbReference>
<dbReference type="InterPro" id="IPR045180">
    <property type="entry name" value="La_dom_prot"/>
</dbReference>
<evidence type="ECO:0000256" key="5">
    <source>
        <dbReference type="SAM" id="MobiDB-lite"/>
    </source>
</evidence>
<dbReference type="GO" id="GO:0006396">
    <property type="term" value="P:RNA processing"/>
    <property type="evidence" value="ECO:0007669"/>
    <property type="project" value="InterPro"/>
</dbReference>
<evidence type="ECO:0000256" key="3">
    <source>
        <dbReference type="ARBA" id="ARBA00023242"/>
    </source>
</evidence>
<dbReference type="PANTHER" id="PTHR22792:SF140">
    <property type="entry name" value="ACHILLES, ISOFORM A"/>
    <property type="match status" value="1"/>
</dbReference>
<dbReference type="GO" id="GO:1990904">
    <property type="term" value="C:ribonucleoprotein complex"/>
    <property type="evidence" value="ECO:0007669"/>
    <property type="project" value="InterPro"/>
</dbReference>
<dbReference type="GO" id="GO:0003729">
    <property type="term" value="F:mRNA binding"/>
    <property type="evidence" value="ECO:0007669"/>
    <property type="project" value="TreeGrafter"/>
</dbReference>
<evidence type="ECO:0000313" key="8">
    <source>
        <dbReference type="Proteomes" id="UP000193560"/>
    </source>
</evidence>
<feature type="region of interest" description="Disordered" evidence="5">
    <location>
        <begin position="191"/>
        <end position="238"/>
    </location>
</feature>
<evidence type="ECO:0000313" key="7">
    <source>
        <dbReference type="EMBL" id="ORZ17611.1"/>
    </source>
</evidence>
<feature type="compositionally biased region" description="Basic and acidic residues" evidence="5">
    <location>
        <begin position="210"/>
        <end position="238"/>
    </location>
</feature>
<dbReference type="Proteomes" id="UP000193560">
    <property type="component" value="Unassembled WGS sequence"/>
</dbReference>
<dbReference type="InterPro" id="IPR002344">
    <property type="entry name" value="Lupus_La"/>
</dbReference>
<keyword evidence="2 4" id="KW-0694">RNA-binding</keyword>
<protein>
    <recommendedName>
        <fullName evidence="6">HTH La-type RNA-binding domain-containing protein</fullName>
    </recommendedName>
</protein>